<dbReference type="GO" id="GO:0005829">
    <property type="term" value="C:cytosol"/>
    <property type="evidence" value="ECO:0007669"/>
    <property type="project" value="TreeGrafter"/>
</dbReference>
<evidence type="ECO:0000313" key="11">
    <source>
        <dbReference type="EMBL" id="KPJ15559.1"/>
    </source>
</evidence>
<evidence type="ECO:0000256" key="3">
    <source>
        <dbReference type="ARBA" id="ARBA00022691"/>
    </source>
</evidence>
<evidence type="ECO:0000256" key="4">
    <source>
        <dbReference type="PIRNR" id="PIRNR015894"/>
    </source>
</evidence>
<dbReference type="AlphaFoldDB" id="A0A194RDM7"/>
<dbReference type="OrthoDB" id="1368803at2759"/>
<evidence type="ECO:0000259" key="10">
    <source>
        <dbReference type="Pfam" id="PF17286"/>
    </source>
</evidence>
<dbReference type="Gene3D" id="3.20.20.150">
    <property type="entry name" value="Divalent-metal-dependent TIM barrel enzymes"/>
    <property type="match status" value="1"/>
</dbReference>
<evidence type="ECO:0000313" key="12">
    <source>
        <dbReference type="Proteomes" id="UP000053240"/>
    </source>
</evidence>
<accession>A0A194RDM7</accession>
<feature type="binding site" evidence="6">
    <location>
        <position position="409"/>
    </location>
    <ligand>
        <name>S-adenosyl-L-methionine</name>
        <dbReference type="ChEBI" id="CHEBI:59789"/>
    </ligand>
</feature>
<gene>
    <name evidence="11" type="ORF">RR48_09488</name>
</gene>
<evidence type="ECO:0000256" key="7">
    <source>
        <dbReference type="PIRSR" id="PIRSR015894-3"/>
    </source>
</evidence>
<keyword evidence="3 4" id="KW-0949">S-adenosyl-L-methionine</keyword>
<comment type="similarity">
    <text evidence="4">Belongs to the class I-like SAM-binding methyltransferase superfamily.</text>
</comment>
<proteinExistence type="inferred from homology"/>
<dbReference type="InParanoid" id="A0A194RDM7"/>
<dbReference type="PANTHER" id="PTHR10738">
    <property type="entry name" value="PROTEIN ARGININE N-METHYLTRANSFERASE 5"/>
    <property type="match status" value="1"/>
</dbReference>
<feature type="binding site" evidence="6">
    <location>
        <begin position="317"/>
        <end position="318"/>
    </location>
    <ligand>
        <name>S-adenosyl-L-methionine</name>
        <dbReference type="ChEBI" id="CHEBI:59789"/>
    </ligand>
</feature>
<keyword evidence="1 4" id="KW-0489">Methyltransferase</keyword>
<dbReference type="InterPro" id="IPR035248">
    <property type="entry name" value="PRMT5_C"/>
</dbReference>
<dbReference type="PANTHER" id="PTHR10738:SF0">
    <property type="entry name" value="PROTEIN ARGININE N-METHYLTRANSFERASE 5"/>
    <property type="match status" value="1"/>
</dbReference>
<feature type="binding site" evidence="6">
    <location>
        <begin position="437"/>
        <end position="438"/>
    </location>
    <ligand>
        <name>S-adenosyl-L-methionine</name>
        <dbReference type="ChEBI" id="CHEBI:59789"/>
    </ligand>
</feature>
<dbReference type="Proteomes" id="UP000053240">
    <property type="component" value="Unassembled WGS sequence"/>
</dbReference>
<evidence type="ECO:0000259" key="8">
    <source>
        <dbReference type="Pfam" id="PF05185"/>
    </source>
</evidence>
<dbReference type="Pfam" id="PF17285">
    <property type="entry name" value="PRMT5_TIM"/>
    <property type="match status" value="1"/>
</dbReference>
<feature type="site" description="Critical for specifying symmetric addition of methyl groups" evidence="7">
    <location>
        <position position="311"/>
    </location>
</feature>
<dbReference type="Pfam" id="PF05185">
    <property type="entry name" value="PRMT5"/>
    <property type="match status" value="1"/>
</dbReference>
<dbReference type="GO" id="GO:0016274">
    <property type="term" value="F:protein-arginine N-methyltransferase activity"/>
    <property type="evidence" value="ECO:0007669"/>
    <property type="project" value="InterPro"/>
</dbReference>
<dbReference type="InterPro" id="IPR035247">
    <property type="entry name" value="PRMT5_TIM"/>
</dbReference>
<keyword evidence="12" id="KW-1185">Reference proteome</keyword>
<dbReference type="Pfam" id="PF17286">
    <property type="entry name" value="PRMT5_C"/>
    <property type="match status" value="1"/>
</dbReference>
<dbReference type="Gene3D" id="2.70.160.11">
    <property type="entry name" value="Hnrnp arginine n-methyltransferase1"/>
    <property type="match status" value="1"/>
</dbReference>
<evidence type="ECO:0000256" key="2">
    <source>
        <dbReference type="ARBA" id="ARBA00022679"/>
    </source>
</evidence>
<dbReference type="InterPro" id="IPR029063">
    <property type="entry name" value="SAM-dependent_MTases_sf"/>
</dbReference>
<feature type="active site" description="Proton donor/acceptor" evidence="5">
    <location>
        <position position="453"/>
    </location>
</feature>
<evidence type="ECO:0000256" key="6">
    <source>
        <dbReference type="PIRSR" id="PIRSR015894-2"/>
    </source>
</evidence>
<sequence>MSQEISCGLEYISTPDLQACLTEALHSNYSFIVANVVHPRFRRSYIPGASKIGGFTRSDMVLSPQDWTSRIVAKISPYICVDSESPVVRQRHEDCLNEELSYCRGLGVPAIMLSLQSRNTNNLSRILQTYYETSHHPSLIWASVPMYCTRNARRNNQDDDDECEEAWDETWHWWSKFHERLEWDKRVGVVLEISADIPPQNILKRWLGEPVKAIVIPTSIFHNNKKGYPVLSRAHQQLVVNMVEHEAQVIVSGARRSNIEYYLQYLFRLWQRRPYKADDPMLSYARGWEDYLQTPLQPLADNLDTHTYNVFEKDPIKYDQYQRAITQALVDIKEKRLNKDNKEMMNELCNDVKEFSVSNEKNEMGHGDCLQETESITVMVLGAGRGPLVRATFNAADITKSKVKVIAVEKNPCAVVVLAAQVREVWRDRDVVVIPGDMRHLNLSPKADIIVSELLGSWGDNELSPECLDGAAGLLKPDGISIPKEYNSYVAPISSPRLWAAAKVASSSSTNQKEKNLETLWVVYMQNKHDIAGTKPVFNFKHPAKGTKDHEGDELKDYRGLPLTDNRRSATVSWVVEQDNVMHGFGGYFDCSLYGGEMISIVPSTHSPGMISWFPVFIPIKTPLRVHKGETITATFWRCVNSRRIWYEWIVEVGNYTTPLHNANGRSSEMLL</sequence>
<dbReference type="GO" id="GO:0006355">
    <property type="term" value="P:regulation of DNA-templated transcription"/>
    <property type="evidence" value="ECO:0007669"/>
    <property type="project" value="TreeGrafter"/>
</dbReference>
<dbReference type="SUPFAM" id="SSF53335">
    <property type="entry name" value="S-adenosyl-L-methionine-dependent methyltransferases"/>
    <property type="match status" value="1"/>
</dbReference>
<dbReference type="GO" id="GO:0005634">
    <property type="term" value="C:nucleus"/>
    <property type="evidence" value="ECO:0007669"/>
    <property type="project" value="TreeGrafter"/>
</dbReference>
<evidence type="ECO:0000256" key="5">
    <source>
        <dbReference type="PIRSR" id="PIRSR015894-1"/>
    </source>
</evidence>
<dbReference type="PROSITE" id="PS51678">
    <property type="entry name" value="SAM_MT_PRMT"/>
    <property type="match status" value="1"/>
</dbReference>
<dbReference type="STRING" id="76193.A0A194RDM7"/>
<organism evidence="11 12">
    <name type="scientific">Papilio machaon</name>
    <name type="common">Old World swallowtail butterfly</name>
    <dbReference type="NCBI Taxonomy" id="76193"/>
    <lineage>
        <taxon>Eukaryota</taxon>
        <taxon>Metazoa</taxon>
        <taxon>Ecdysozoa</taxon>
        <taxon>Arthropoda</taxon>
        <taxon>Hexapoda</taxon>
        <taxon>Insecta</taxon>
        <taxon>Pterygota</taxon>
        <taxon>Neoptera</taxon>
        <taxon>Endopterygota</taxon>
        <taxon>Lepidoptera</taxon>
        <taxon>Glossata</taxon>
        <taxon>Ditrysia</taxon>
        <taxon>Papilionoidea</taxon>
        <taxon>Papilionidae</taxon>
        <taxon>Papilioninae</taxon>
        <taxon>Papilio</taxon>
    </lineage>
</organism>
<reference evidence="11 12" key="1">
    <citation type="journal article" date="2015" name="Nat. Commun.">
        <title>Outbred genome sequencing and CRISPR/Cas9 gene editing in butterflies.</title>
        <authorList>
            <person name="Li X."/>
            <person name="Fan D."/>
            <person name="Zhang W."/>
            <person name="Liu G."/>
            <person name="Zhang L."/>
            <person name="Zhao L."/>
            <person name="Fang X."/>
            <person name="Chen L."/>
            <person name="Dong Y."/>
            <person name="Chen Y."/>
            <person name="Ding Y."/>
            <person name="Zhao R."/>
            <person name="Feng M."/>
            <person name="Zhu Y."/>
            <person name="Feng Y."/>
            <person name="Jiang X."/>
            <person name="Zhu D."/>
            <person name="Xiang H."/>
            <person name="Feng X."/>
            <person name="Li S."/>
            <person name="Wang J."/>
            <person name="Zhang G."/>
            <person name="Kronforst M.R."/>
            <person name="Wang W."/>
        </authorList>
    </citation>
    <scope>NUCLEOTIDE SEQUENCE [LARGE SCALE GENOMIC DNA]</scope>
    <source>
        <strain evidence="11">Ya'a_city_454_Pm</strain>
        <tissue evidence="11">Whole body</tissue>
    </source>
</reference>
<evidence type="ECO:0000256" key="1">
    <source>
        <dbReference type="ARBA" id="ARBA00022603"/>
    </source>
</evidence>
<dbReference type="GO" id="GO:0032259">
    <property type="term" value="P:methylation"/>
    <property type="evidence" value="ECO:0007669"/>
    <property type="project" value="UniProtKB-KW"/>
</dbReference>
<protein>
    <recommendedName>
        <fullName evidence="4">Protein arginine N-methyltransferase</fullName>
    </recommendedName>
</protein>
<dbReference type="KEGG" id="pmac:106710388"/>
<dbReference type="EMBL" id="KQ460367">
    <property type="protein sequence ID" value="KPJ15559.1"/>
    <property type="molecule type" value="Genomic_DNA"/>
</dbReference>
<dbReference type="InterPro" id="IPR035075">
    <property type="entry name" value="PRMT5"/>
</dbReference>
<feature type="binding site" evidence="6">
    <location>
        <position position="308"/>
    </location>
    <ligand>
        <name>S-adenosyl-L-methionine</name>
        <dbReference type="ChEBI" id="CHEBI:59789"/>
    </ligand>
</feature>
<feature type="domain" description="PRMT5 oligomerisation" evidence="10">
    <location>
        <begin position="485"/>
        <end position="669"/>
    </location>
</feature>
<dbReference type="PIRSF" id="PIRSF015894">
    <property type="entry name" value="Skb1_MeTrfase"/>
    <property type="match status" value="1"/>
</dbReference>
<feature type="active site" description="Proton donor/acceptor" evidence="5">
    <location>
        <position position="462"/>
    </location>
</feature>
<keyword evidence="2 4" id="KW-0808">Transferase</keyword>
<dbReference type="InterPro" id="IPR007857">
    <property type="entry name" value="Arg_MeTrfase_PRMT5"/>
</dbReference>
<dbReference type="Gene3D" id="3.40.50.150">
    <property type="entry name" value="Vaccinia Virus protein VP39"/>
    <property type="match status" value="1"/>
</dbReference>
<evidence type="ECO:0000259" key="9">
    <source>
        <dbReference type="Pfam" id="PF17285"/>
    </source>
</evidence>
<dbReference type="FunCoup" id="A0A194RDM7">
    <property type="interactions" value="1900"/>
</dbReference>
<feature type="domain" description="PRMT5 TIM barrel" evidence="9">
    <location>
        <begin position="28"/>
        <end position="271"/>
    </location>
</feature>
<dbReference type="InterPro" id="IPR025799">
    <property type="entry name" value="Arg_MeTrfase"/>
</dbReference>
<feature type="domain" description="PRMT5 arginine-N-methyltransferase" evidence="8">
    <location>
        <begin position="284"/>
        <end position="482"/>
    </location>
</feature>
<dbReference type="FunFam" id="3.20.20.150:FF:000008">
    <property type="entry name" value="Protein arginine N-methyltransferase 5"/>
    <property type="match status" value="1"/>
</dbReference>
<name>A0A194RDM7_PAPMA</name>